<dbReference type="AlphaFoldDB" id="A0A2P2JBP8"/>
<name>A0A2P2JBP8_RHIMU</name>
<dbReference type="EMBL" id="GGEC01010416">
    <property type="protein sequence ID" value="MBW90899.1"/>
    <property type="molecule type" value="Transcribed_RNA"/>
</dbReference>
<sequence>MGGYGVWPMRDYASIILRELHLACSERP</sequence>
<evidence type="ECO:0000313" key="1">
    <source>
        <dbReference type="EMBL" id="MBW90899.1"/>
    </source>
</evidence>
<reference evidence="1" key="1">
    <citation type="submission" date="2018-02" db="EMBL/GenBank/DDBJ databases">
        <title>Rhizophora mucronata_Transcriptome.</title>
        <authorList>
            <person name="Meera S.P."/>
            <person name="Sreeshan A."/>
            <person name="Augustine A."/>
        </authorList>
    </citation>
    <scope>NUCLEOTIDE SEQUENCE</scope>
    <source>
        <tissue evidence="1">Leaf</tissue>
    </source>
</reference>
<organism evidence="1">
    <name type="scientific">Rhizophora mucronata</name>
    <name type="common">Asiatic mangrove</name>
    <dbReference type="NCBI Taxonomy" id="61149"/>
    <lineage>
        <taxon>Eukaryota</taxon>
        <taxon>Viridiplantae</taxon>
        <taxon>Streptophyta</taxon>
        <taxon>Embryophyta</taxon>
        <taxon>Tracheophyta</taxon>
        <taxon>Spermatophyta</taxon>
        <taxon>Magnoliopsida</taxon>
        <taxon>eudicotyledons</taxon>
        <taxon>Gunneridae</taxon>
        <taxon>Pentapetalae</taxon>
        <taxon>rosids</taxon>
        <taxon>fabids</taxon>
        <taxon>Malpighiales</taxon>
        <taxon>Rhizophoraceae</taxon>
        <taxon>Rhizophora</taxon>
    </lineage>
</organism>
<accession>A0A2P2JBP8</accession>
<proteinExistence type="predicted"/>
<protein>
    <submittedName>
        <fullName evidence="1">Uncharacterized protein</fullName>
    </submittedName>
</protein>